<protein>
    <submittedName>
        <fullName evidence="2">Formylglycine-generating enzyme family protein</fullName>
    </submittedName>
</protein>
<keyword evidence="3" id="KW-1185">Reference proteome</keyword>
<gene>
    <name evidence="2" type="ORF">ERL59_06265</name>
</gene>
<dbReference type="SUPFAM" id="SSF56436">
    <property type="entry name" value="C-type lectin-like"/>
    <property type="match status" value="1"/>
</dbReference>
<dbReference type="OrthoDB" id="9768004at2"/>
<proteinExistence type="predicted"/>
<dbReference type="PANTHER" id="PTHR23150:SF19">
    <property type="entry name" value="FORMYLGLYCINE-GENERATING ENZYME"/>
    <property type="match status" value="1"/>
</dbReference>
<dbReference type="AlphaFoldDB" id="A0A6N9Q274"/>
<evidence type="ECO:0000259" key="1">
    <source>
        <dbReference type="Pfam" id="PF03781"/>
    </source>
</evidence>
<reference evidence="2 3" key="1">
    <citation type="submission" date="2019-01" db="EMBL/GenBank/DDBJ databases">
        <title>Chengkuizengella sp. nov., isolated from deep-sea sediment of East Pacific Ocean.</title>
        <authorList>
            <person name="Yang J."/>
            <person name="Lai Q."/>
            <person name="Shao Z."/>
        </authorList>
    </citation>
    <scope>NUCLEOTIDE SEQUENCE [LARGE SCALE GENOMIC DNA]</scope>
    <source>
        <strain evidence="2 3">YPA3-1-1</strain>
    </source>
</reference>
<dbReference type="InterPro" id="IPR005532">
    <property type="entry name" value="SUMF_dom"/>
</dbReference>
<comment type="caution">
    <text evidence="2">The sequence shown here is derived from an EMBL/GenBank/DDBJ whole genome shotgun (WGS) entry which is preliminary data.</text>
</comment>
<dbReference type="Proteomes" id="UP000448943">
    <property type="component" value="Unassembled WGS sequence"/>
</dbReference>
<dbReference type="EMBL" id="SIJB01000015">
    <property type="protein sequence ID" value="NBI28554.1"/>
    <property type="molecule type" value="Genomic_DNA"/>
</dbReference>
<dbReference type="Gene3D" id="3.90.1580.10">
    <property type="entry name" value="paralog of FGE (formylglycine-generating enzyme)"/>
    <property type="match status" value="1"/>
</dbReference>
<dbReference type="InterPro" id="IPR016187">
    <property type="entry name" value="CTDL_fold"/>
</dbReference>
<sequence length="226" mass="26128">MFDEIISHVEDSMVKIPGGEIELRDDRTNNKWKVQLKPFLLAQYPVTKDLYYAFTKNSPLSLKGDQKPVENVSWNNAISFCNLLSQKAGLRECYSTSNEGENIICDWESEGYRLPTEAEWEYACRAGSTQYRYGEIDNIAWYYENSGGKTHEVGKKEANAWGLYDMLGNVWEWCWDLYDEKVYGSYRVFRGGGWYDPARGCGASCRRRSHPSFCIDDLGFRLAKSY</sequence>
<dbReference type="InterPro" id="IPR042095">
    <property type="entry name" value="SUMF_sf"/>
</dbReference>
<dbReference type="Pfam" id="PF03781">
    <property type="entry name" value="FGE-sulfatase"/>
    <property type="match status" value="1"/>
</dbReference>
<dbReference type="PANTHER" id="PTHR23150">
    <property type="entry name" value="SULFATASE MODIFYING FACTOR 1, 2"/>
    <property type="match status" value="1"/>
</dbReference>
<accession>A0A6N9Q274</accession>
<feature type="domain" description="Sulfatase-modifying factor enzyme-like" evidence="1">
    <location>
        <begin position="11"/>
        <end position="224"/>
    </location>
</feature>
<dbReference type="InterPro" id="IPR051043">
    <property type="entry name" value="Sulfatase_Mod_Factor_Kinase"/>
</dbReference>
<dbReference type="GO" id="GO:0120147">
    <property type="term" value="F:formylglycine-generating oxidase activity"/>
    <property type="evidence" value="ECO:0007669"/>
    <property type="project" value="TreeGrafter"/>
</dbReference>
<evidence type="ECO:0000313" key="3">
    <source>
        <dbReference type="Proteomes" id="UP000448943"/>
    </source>
</evidence>
<name>A0A6N9Q274_9BACL</name>
<evidence type="ECO:0000313" key="2">
    <source>
        <dbReference type="EMBL" id="NBI28554.1"/>
    </source>
</evidence>
<organism evidence="2 3">
    <name type="scientific">Chengkuizengella marina</name>
    <dbReference type="NCBI Taxonomy" id="2507566"/>
    <lineage>
        <taxon>Bacteria</taxon>
        <taxon>Bacillati</taxon>
        <taxon>Bacillota</taxon>
        <taxon>Bacilli</taxon>
        <taxon>Bacillales</taxon>
        <taxon>Paenibacillaceae</taxon>
        <taxon>Chengkuizengella</taxon>
    </lineage>
</organism>